<dbReference type="AlphaFoldDB" id="A0A128A685"/>
<dbReference type="InterPro" id="IPR002305">
    <property type="entry name" value="aa-tRNA-synth_Ic"/>
</dbReference>
<dbReference type="GO" id="GO:0005524">
    <property type="term" value="F:ATP binding"/>
    <property type="evidence" value="ECO:0007669"/>
    <property type="project" value="UniProtKB-KW"/>
</dbReference>
<keyword evidence="5 9" id="KW-0648">Protein biosynthesis</keyword>
<name>A0A128A685_9ARCH</name>
<dbReference type="PANTHER" id="PTHR46264:SF4">
    <property type="entry name" value="TYROSINE--TRNA LIGASE, CYTOPLASMIC"/>
    <property type="match status" value="1"/>
</dbReference>
<evidence type="ECO:0000256" key="2">
    <source>
        <dbReference type="ARBA" id="ARBA00022598"/>
    </source>
</evidence>
<dbReference type="GO" id="GO:0005737">
    <property type="term" value="C:cytoplasm"/>
    <property type="evidence" value="ECO:0007669"/>
    <property type="project" value="TreeGrafter"/>
</dbReference>
<accession>A0A128A685</accession>
<evidence type="ECO:0000256" key="4">
    <source>
        <dbReference type="ARBA" id="ARBA00022840"/>
    </source>
</evidence>
<dbReference type="GO" id="GO:0004831">
    <property type="term" value="F:tyrosine-tRNA ligase activity"/>
    <property type="evidence" value="ECO:0007669"/>
    <property type="project" value="UniProtKB-EC"/>
</dbReference>
<proteinExistence type="inferred from homology"/>
<evidence type="ECO:0000256" key="9">
    <source>
        <dbReference type="RuleBase" id="RU363036"/>
    </source>
</evidence>
<dbReference type="InterPro" id="IPR023617">
    <property type="entry name" value="Tyr-tRNA-ligase_arc/euk-type"/>
</dbReference>
<evidence type="ECO:0000256" key="8">
    <source>
        <dbReference type="ARBA" id="ARBA00048248"/>
    </source>
</evidence>
<dbReference type="EC" id="6.1.1.1" evidence="1"/>
<keyword evidence="2 9" id="KW-0436">Ligase</keyword>
<evidence type="ECO:0000256" key="7">
    <source>
        <dbReference type="ARBA" id="ARBA00033323"/>
    </source>
</evidence>
<protein>
    <recommendedName>
        <fullName evidence="1">tyrosine--tRNA ligase</fullName>
        <ecNumber evidence="1">6.1.1.1</ecNumber>
    </recommendedName>
    <alternativeName>
        <fullName evidence="7">Tyrosyl-tRNA synthetase</fullName>
    </alternativeName>
</protein>
<evidence type="ECO:0000256" key="1">
    <source>
        <dbReference type="ARBA" id="ARBA00013160"/>
    </source>
</evidence>
<evidence type="ECO:0000313" key="10">
    <source>
        <dbReference type="EMBL" id="CUR52842.1"/>
    </source>
</evidence>
<dbReference type="SUPFAM" id="SSF52374">
    <property type="entry name" value="Nucleotidylyl transferase"/>
    <property type="match status" value="1"/>
</dbReference>
<dbReference type="EMBL" id="LN890280">
    <property type="protein sequence ID" value="CUR52842.1"/>
    <property type="molecule type" value="Genomic_DNA"/>
</dbReference>
<sequence length="351" mass="40192">MDVTEKIRLVTREPTEEVVTQEELLNLFNTNSQPKHYIGLEISGFMHLGSLILTGFKINDFIKAGVKCTVFLADWHTYLNNKLGGDWDKIHMVSKYYADAFKMFCPGVEIVEGSQLYELRRGYWLDLVKFAKNMSLERTMRSLTIMGRSTEKDKIDLGQLFYPPMQAVDIHTMDLDIVHAGMDQRKIHMLVREIFPKMKWKVPVAVHHHILAGLGEPEPTSDSDSDFVSSKMSKSKSSSGIFVHDTDEEINSKFKKAWCPEGIVDKNPVLEISKHIVFHEFNEFVVERPAKFGGNVTYTSYQDLEADFAQKKLHPSDLKATVSKYVTDIIRPIREKIVLTEELSEAIKKTT</sequence>
<keyword evidence="11" id="KW-1185">Reference proteome</keyword>
<comment type="catalytic activity">
    <reaction evidence="8">
        <text>tRNA(Tyr) + L-tyrosine + ATP = L-tyrosyl-tRNA(Tyr) + AMP + diphosphate + H(+)</text>
        <dbReference type="Rhea" id="RHEA:10220"/>
        <dbReference type="Rhea" id="RHEA-COMP:9706"/>
        <dbReference type="Rhea" id="RHEA-COMP:9707"/>
        <dbReference type="ChEBI" id="CHEBI:15378"/>
        <dbReference type="ChEBI" id="CHEBI:30616"/>
        <dbReference type="ChEBI" id="CHEBI:33019"/>
        <dbReference type="ChEBI" id="CHEBI:58315"/>
        <dbReference type="ChEBI" id="CHEBI:78442"/>
        <dbReference type="ChEBI" id="CHEBI:78536"/>
        <dbReference type="ChEBI" id="CHEBI:456215"/>
        <dbReference type="EC" id="6.1.1.1"/>
    </reaction>
</comment>
<dbReference type="Gene3D" id="3.40.50.620">
    <property type="entry name" value="HUPs"/>
    <property type="match status" value="1"/>
</dbReference>
<keyword evidence="6 9" id="KW-0030">Aminoacyl-tRNA synthetase</keyword>
<organism evidence="10 11">
    <name type="scientific">Nitrosotalea devaniterrae</name>
    <dbReference type="NCBI Taxonomy" id="1078905"/>
    <lineage>
        <taxon>Archaea</taxon>
        <taxon>Nitrososphaerota</taxon>
        <taxon>Nitrososphaeria</taxon>
        <taxon>Nitrosotaleales</taxon>
        <taxon>Nitrosotaleaceae</taxon>
        <taxon>Nitrosotalea</taxon>
    </lineage>
</organism>
<dbReference type="InterPro" id="IPR050489">
    <property type="entry name" value="Tyr-tRNA_synthase"/>
</dbReference>
<dbReference type="KEGG" id="ndv:NDEV_2080"/>
<evidence type="ECO:0000256" key="3">
    <source>
        <dbReference type="ARBA" id="ARBA00022741"/>
    </source>
</evidence>
<evidence type="ECO:0000313" key="11">
    <source>
        <dbReference type="Proteomes" id="UP000196239"/>
    </source>
</evidence>
<dbReference type="PANTHER" id="PTHR46264">
    <property type="entry name" value="TYROSINE-TRNA LIGASE"/>
    <property type="match status" value="1"/>
</dbReference>
<comment type="similarity">
    <text evidence="9">Belongs to the class-I aminoacyl-tRNA synthetase family.</text>
</comment>
<dbReference type="NCBIfam" id="NF006330">
    <property type="entry name" value="PRK08560.1"/>
    <property type="match status" value="1"/>
</dbReference>
<dbReference type="Gene3D" id="1.10.240.10">
    <property type="entry name" value="Tyrosyl-Transfer RNA Synthetase"/>
    <property type="match status" value="1"/>
</dbReference>
<dbReference type="Pfam" id="PF00579">
    <property type="entry name" value="tRNA-synt_1b"/>
    <property type="match status" value="1"/>
</dbReference>
<evidence type="ECO:0000256" key="5">
    <source>
        <dbReference type="ARBA" id="ARBA00022917"/>
    </source>
</evidence>
<dbReference type="GO" id="GO:0006437">
    <property type="term" value="P:tyrosyl-tRNA aminoacylation"/>
    <property type="evidence" value="ECO:0007669"/>
    <property type="project" value="TreeGrafter"/>
</dbReference>
<gene>
    <name evidence="10" type="primary">tyrS</name>
    <name evidence="10" type="ORF">NDEV_2080</name>
</gene>
<dbReference type="InterPro" id="IPR014729">
    <property type="entry name" value="Rossmann-like_a/b/a_fold"/>
</dbReference>
<dbReference type="PIRSF" id="PIRSF006588">
    <property type="entry name" value="TyrRS_arch_euk"/>
    <property type="match status" value="1"/>
</dbReference>
<keyword evidence="4 9" id="KW-0067">ATP-binding</keyword>
<dbReference type="Proteomes" id="UP000196239">
    <property type="component" value="Chromosome 1"/>
</dbReference>
<reference evidence="11" key="1">
    <citation type="submission" date="2015-10" db="EMBL/GenBank/DDBJ databases">
        <authorList>
            <person name="Lehtovirta-Morley L.E."/>
            <person name="Vieille C."/>
        </authorList>
    </citation>
    <scope>NUCLEOTIDE SEQUENCE [LARGE SCALE GENOMIC DNA]</scope>
</reference>
<evidence type="ECO:0000256" key="6">
    <source>
        <dbReference type="ARBA" id="ARBA00023146"/>
    </source>
</evidence>
<keyword evidence="3 9" id="KW-0547">Nucleotide-binding</keyword>